<keyword evidence="4" id="KW-0479">Metal-binding</keyword>
<comment type="caution">
    <text evidence="9">The sequence shown here is derived from an EMBL/GenBank/DDBJ whole genome shotgun (WGS) entry which is preliminary data.</text>
</comment>
<dbReference type="InterPro" id="IPR011047">
    <property type="entry name" value="Quinoprotein_ADH-like_sf"/>
</dbReference>
<protein>
    <submittedName>
        <fullName evidence="9">rRNA (Guanine-N1)-methyltransferase</fullName>
    </submittedName>
</protein>
<gene>
    <name evidence="9" type="ORF">L2740_10280</name>
</gene>
<keyword evidence="7" id="KW-0732">Signal</keyword>
<reference evidence="9" key="1">
    <citation type="submission" date="2022-01" db="EMBL/GenBank/DDBJ databases">
        <title>Whole genome-based taxonomy of the Shewanellaceae.</title>
        <authorList>
            <person name="Martin-Rodriguez A.J."/>
        </authorList>
    </citation>
    <scope>NUCLEOTIDE SEQUENCE</scope>
    <source>
        <strain evidence="9">KCTC 23973</strain>
    </source>
</reference>
<accession>A0A9X2CD99</accession>
<dbReference type="Proteomes" id="UP001139293">
    <property type="component" value="Unassembled WGS sequence"/>
</dbReference>
<feature type="domain" description="PilY1 beta-propeller" evidence="8">
    <location>
        <begin position="661"/>
        <end position="902"/>
    </location>
</feature>
<evidence type="ECO:0000313" key="9">
    <source>
        <dbReference type="EMBL" id="MCL1138933.1"/>
    </source>
</evidence>
<dbReference type="Pfam" id="PF05567">
    <property type="entry name" value="T4P_PilY1"/>
    <property type="match status" value="1"/>
</dbReference>
<dbReference type="InterPro" id="IPR036465">
    <property type="entry name" value="vWFA_dom_sf"/>
</dbReference>
<evidence type="ECO:0000256" key="2">
    <source>
        <dbReference type="ARBA" id="ARBA00008387"/>
    </source>
</evidence>
<dbReference type="SUPFAM" id="SSF50998">
    <property type="entry name" value="Quinoprotein alcohol dehydrogenase-like"/>
    <property type="match status" value="1"/>
</dbReference>
<evidence type="ECO:0000256" key="5">
    <source>
        <dbReference type="ARBA" id="ARBA00022837"/>
    </source>
</evidence>
<evidence type="ECO:0000259" key="8">
    <source>
        <dbReference type="Pfam" id="PF05567"/>
    </source>
</evidence>
<feature type="chain" id="PRO_5040734068" evidence="7">
    <location>
        <begin position="25"/>
        <end position="1170"/>
    </location>
</feature>
<organism evidence="9 10">
    <name type="scientific">Shewanella pneumatophori</name>
    <dbReference type="NCBI Taxonomy" id="314092"/>
    <lineage>
        <taxon>Bacteria</taxon>
        <taxon>Pseudomonadati</taxon>
        <taxon>Pseudomonadota</taxon>
        <taxon>Gammaproteobacteria</taxon>
        <taxon>Alteromonadales</taxon>
        <taxon>Shewanellaceae</taxon>
        <taxon>Shewanella</taxon>
    </lineage>
</organism>
<dbReference type="GO" id="GO:0009289">
    <property type="term" value="C:pilus"/>
    <property type="evidence" value="ECO:0007669"/>
    <property type="project" value="UniProtKB-SubCell"/>
</dbReference>
<keyword evidence="10" id="KW-1185">Reference proteome</keyword>
<comment type="subcellular location">
    <subcellularLocation>
        <location evidence="1">Fimbrium</location>
    </subcellularLocation>
</comment>
<dbReference type="InterPro" id="IPR008707">
    <property type="entry name" value="B-propeller_PilY1"/>
</dbReference>
<sequence>MPWIKRLLCASAACTVMLSGMSFSDDTELYVFESTARSGSRPQVLIIFDNSGSMSTNESTDSFYPRGDENLGGSTKLFYSKGAGVPDLTSPNFIQNKINGCKRSKTYLKDYGFFTGFIREYSFVGENGTWSELPDSLATTVTHTDCFEDFEDSSSVNYKNAKDIPEGLPVDSLGSSASPEPYTLVSSSSSSTDKDAALNKALLTNFGIGKSVTFYTEKYVTWYHSTKSQKNISRLDIAQRVMEDTVVTTPSVDFGLAVFNYNNGSSDDGGRIISGIKRLNTVEKKSLITTIGNLNAETWTPLCETLYEAYRYFGGEAPYFALEAGSASPARDTSIEKNGKYSSPFLGSQCSDRAYVVYITDGAPTRDSAANGIIDDLDGYDANNIVDGSYLPALASIMNNKDINTSVDGEQFVTTFTIGFSDGAASAEPILKKAAELGGGKYFAASDASALQAALSQVFSQILETNASFTSPSIASNNFDRTQTFDSAYYAMFLPNKGARWMGNIKKFKVTGSGDIVDKNGALAIDDDGNLKSSACSYWTPDAVCVATSNGGDGNDVRTGGAAHTIRATNPRTLYGNFGTNGALTSFSKANAQQVAGSESLLADFMGVDSSQLTEMFSWAAGTDTDDDNNDSSTTDTREDIFGDPLHSKPLAINFGSQGSPDIRVLVGTNHGFLHMLKDTGDSVAESWAFMPYELLSNIAELRANIPTGVHSVYGLDSSPVAYVEQNASGGVNKAWLFVGMRRGGKSYYALDITNPDSPSFMWKIDPDSTGMGELGQTWAEPVVTKIPGWPLGNTNPANAKPVIIFGAGYSPSTKDSAAVGSNDTQGRGVFIVDAETGALVHAFGPTSSANTTLLPGIVDSVPNAVAVLDSDGDSLSDRIYASDTGGNVWRMDLPSGSPSDTTSPWTAYKFADLGGNSLINDRRFFAEPVVAQTVFTNIAEVSVTVDGNTTTTTTYQNVPYDAVTLGTGHRPHPSDLSRSDMFYVLQDRNVISRSFGVAGYPAPSALVLSDLYNVTSAPPSSEAENISFGGKRGWYYSFADTGEKSLSASSIIEGRVYFTSYVPGDNSASNQCLISGVGRLYGFDLHKGTRSYTHEYIEMGERVPDTPQLVIPPNGNDDSYMYLIGIGKAGDDMIKVDDPNNTADTCLPGDDKCVGGGPGVNRIYYYINE</sequence>
<evidence type="ECO:0000256" key="6">
    <source>
        <dbReference type="ARBA" id="ARBA00023263"/>
    </source>
</evidence>
<name>A0A9X2CD99_9GAMM</name>
<evidence type="ECO:0000313" key="10">
    <source>
        <dbReference type="Proteomes" id="UP001139293"/>
    </source>
</evidence>
<dbReference type="GO" id="GO:0046872">
    <property type="term" value="F:metal ion binding"/>
    <property type="evidence" value="ECO:0007669"/>
    <property type="project" value="UniProtKB-KW"/>
</dbReference>
<dbReference type="EMBL" id="JAKILB010000005">
    <property type="protein sequence ID" value="MCL1138933.1"/>
    <property type="molecule type" value="Genomic_DNA"/>
</dbReference>
<dbReference type="RefSeq" id="WP_248950066.1">
    <property type="nucleotide sequence ID" value="NZ_JAKILB010000005.1"/>
</dbReference>
<evidence type="ECO:0000256" key="3">
    <source>
        <dbReference type="ARBA" id="ARBA00022558"/>
    </source>
</evidence>
<dbReference type="AlphaFoldDB" id="A0A9X2CD99"/>
<dbReference type="SUPFAM" id="SSF53300">
    <property type="entry name" value="vWA-like"/>
    <property type="match status" value="1"/>
</dbReference>
<proteinExistence type="inferred from homology"/>
<evidence type="ECO:0000256" key="1">
    <source>
        <dbReference type="ARBA" id="ARBA00004561"/>
    </source>
</evidence>
<keyword evidence="3" id="KW-1029">Fimbrium biogenesis</keyword>
<keyword evidence="5" id="KW-0106">Calcium</keyword>
<keyword evidence="6" id="KW-0281">Fimbrium</keyword>
<comment type="similarity">
    <text evidence="2">Belongs to the PilY1 family.</text>
</comment>
<feature type="signal peptide" evidence="7">
    <location>
        <begin position="1"/>
        <end position="24"/>
    </location>
</feature>
<evidence type="ECO:0000256" key="7">
    <source>
        <dbReference type="SAM" id="SignalP"/>
    </source>
</evidence>
<dbReference type="Gene3D" id="3.40.50.410">
    <property type="entry name" value="von Willebrand factor, type A domain"/>
    <property type="match status" value="1"/>
</dbReference>
<evidence type="ECO:0000256" key="4">
    <source>
        <dbReference type="ARBA" id="ARBA00022723"/>
    </source>
</evidence>